<dbReference type="PANTHER" id="PTHR35535:SF2">
    <property type="entry name" value="DUF306 DOMAIN-CONTAINING PROTEIN"/>
    <property type="match status" value="1"/>
</dbReference>
<sequence>MKKRAVSLFLIFLIPIFLAGCGNQVTPNFEGTSWKLNTYLNNTGHLVSPIANTKATLEFKDGRISGASGCNTFFANYALNGRFISFGLVGSTKMACKNPGIMEQEKTYLNNLSLVKSYKLEGNKLSLIDDKGKTILTFTKN</sequence>
<name>A0A150JM64_9EURY</name>
<dbReference type="Pfam" id="PF03724">
    <property type="entry name" value="META"/>
    <property type="match status" value="1"/>
</dbReference>
<dbReference type="EMBL" id="LNJE01000003">
    <property type="protein sequence ID" value="KYC58353.1"/>
    <property type="molecule type" value="Genomic_DNA"/>
</dbReference>
<gene>
    <name evidence="2" type="ORF">AN188_00626</name>
    <name evidence="3" type="ORF">APG09_00373</name>
</gene>
<evidence type="ECO:0000259" key="1">
    <source>
        <dbReference type="Pfam" id="PF03724"/>
    </source>
</evidence>
<accession>A0A150JHM7</accession>
<accession>A0A150JD44</accession>
<dbReference type="PANTHER" id="PTHR35535">
    <property type="entry name" value="HEAT SHOCK PROTEIN HSLJ"/>
    <property type="match status" value="1"/>
</dbReference>
<feature type="domain" description="DUF306" evidence="1">
    <location>
        <begin position="28"/>
        <end position="138"/>
    </location>
</feature>
<dbReference type="Proteomes" id="UP000092420">
    <property type="component" value="Unassembled WGS sequence"/>
</dbReference>
<dbReference type="InterPro" id="IPR053147">
    <property type="entry name" value="Hsp_HslJ-like"/>
</dbReference>
<organism evidence="3">
    <name type="scientific">Candidatus Methanofastidiosum methylothiophilum</name>
    <dbReference type="NCBI Taxonomy" id="1705564"/>
    <lineage>
        <taxon>Archaea</taxon>
        <taxon>Methanobacteriati</taxon>
        <taxon>Methanobacteriota</taxon>
        <taxon>Stenosarchaea group</taxon>
        <taxon>Candidatus Methanofastidiosia</taxon>
        <taxon>Candidatus Methanofastidiosales</taxon>
        <taxon>Candidatus Methanofastidiosaceae</taxon>
        <taxon>Candidatus Methanofastidiosum</taxon>
    </lineage>
</organism>
<dbReference type="AlphaFoldDB" id="A0A150JM64"/>
<dbReference type="InterPro" id="IPR005184">
    <property type="entry name" value="DUF306_Meta_HslJ"/>
</dbReference>
<proteinExistence type="predicted"/>
<dbReference type="InterPro" id="IPR038670">
    <property type="entry name" value="HslJ-like_sf"/>
</dbReference>
<accession>A0A150JM64</accession>
<reference evidence="3 4" key="1">
    <citation type="journal article" date="2016" name="ISME J.">
        <title>Chasing the elusive Euryarchaeota class WSA2: genomes reveal a uniquely fastidious methyl-reducing methanogen.</title>
        <authorList>
            <person name="Nobu M.K."/>
            <person name="Narihiro T."/>
            <person name="Kuroda K."/>
            <person name="Mei R."/>
            <person name="Liu W.T."/>
        </authorList>
    </citation>
    <scope>NUCLEOTIDE SEQUENCE [LARGE SCALE GENOMIC DNA]</scope>
    <source>
        <strain evidence="2">ADurb1013_Bin02101</strain>
        <strain evidence="3">ADurb1213_Bin02801</strain>
    </source>
</reference>
<dbReference type="EMBL" id="LNJB01000005">
    <property type="protein sequence ID" value="KYC54998.1"/>
    <property type="molecule type" value="Genomic_DNA"/>
</dbReference>
<dbReference type="Gene3D" id="2.40.128.270">
    <property type="match status" value="1"/>
</dbReference>
<dbReference type="PROSITE" id="PS51257">
    <property type="entry name" value="PROKAR_LIPOPROTEIN"/>
    <property type="match status" value="1"/>
</dbReference>
<comment type="caution">
    <text evidence="3">The sequence shown here is derived from an EMBL/GenBank/DDBJ whole genome shotgun (WGS) entry which is preliminary data.</text>
</comment>
<evidence type="ECO:0000313" key="2">
    <source>
        <dbReference type="EMBL" id="KYC54998.1"/>
    </source>
</evidence>
<protein>
    <submittedName>
        <fullName evidence="3">META domain protein</fullName>
    </submittedName>
</protein>
<evidence type="ECO:0000313" key="4">
    <source>
        <dbReference type="Proteomes" id="UP000092420"/>
    </source>
</evidence>
<evidence type="ECO:0000313" key="3">
    <source>
        <dbReference type="EMBL" id="KYC58353.1"/>
    </source>
</evidence>